<dbReference type="Proteomes" id="UP000662873">
    <property type="component" value="Chromosome"/>
</dbReference>
<reference evidence="2" key="1">
    <citation type="journal article" name="DNA Res.">
        <title>The physiological potential of anammox bacteria as revealed by their core genome structure.</title>
        <authorList>
            <person name="Okubo T."/>
            <person name="Toyoda A."/>
            <person name="Fukuhara K."/>
            <person name="Uchiyama I."/>
            <person name="Harigaya Y."/>
            <person name="Kuroiwa M."/>
            <person name="Suzuki T."/>
            <person name="Murakami Y."/>
            <person name="Suwa Y."/>
            <person name="Takami H."/>
        </authorList>
    </citation>
    <scope>NUCLEOTIDE SEQUENCE</scope>
    <source>
        <strain evidence="2">317325-2</strain>
    </source>
</reference>
<dbReference type="EMBL" id="AP021858">
    <property type="protein sequence ID" value="BBO23652.1"/>
    <property type="molecule type" value="Genomic_DNA"/>
</dbReference>
<evidence type="ECO:0000256" key="1">
    <source>
        <dbReference type="SAM" id="SignalP"/>
    </source>
</evidence>
<dbReference type="AlphaFoldDB" id="A0A809RV16"/>
<dbReference type="InterPro" id="IPR013783">
    <property type="entry name" value="Ig-like_fold"/>
</dbReference>
<dbReference type="SUPFAM" id="SSF49373">
    <property type="entry name" value="Invasin/intimin cell-adhesion fragments"/>
    <property type="match status" value="1"/>
</dbReference>
<gene>
    <name evidence="2" type="ORF">NPRO_12470</name>
</gene>
<organism evidence="2 3">
    <name type="scientific">Candidatus Nitrosymbiomonas proteolyticus</name>
    <dbReference type="NCBI Taxonomy" id="2608984"/>
    <lineage>
        <taxon>Bacteria</taxon>
        <taxon>Bacillati</taxon>
        <taxon>Armatimonadota</taxon>
        <taxon>Armatimonadota incertae sedis</taxon>
        <taxon>Candidatus Nitrosymbiomonas</taxon>
    </lineage>
</organism>
<protein>
    <submittedName>
        <fullName evidence="2">Organic solvent tolerance protein OstA</fullName>
    </submittedName>
</protein>
<evidence type="ECO:0000313" key="2">
    <source>
        <dbReference type="EMBL" id="BBO23652.1"/>
    </source>
</evidence>
<proteinExistence type="predicted"/>
<feature type="signal peptide" evidence="1">
    <location>
        <begin position="1"/>
        <end position="23"/>
    </location>
</feature>
<name>A0A809RV16_9BACT</name>
<evidence type="ECO:0000313" key="3">
    <source>
        <dbReference type="Proteomes" id="UP000662873"/>
    </source>
</evidence>
<dbReference type="Gene3D" id="2.60.40.10">
    <property type="entry name" value="Immunoglobulins"/>
    <property type="match status" value="1"/>
</dbReference>
<sequence>MMGWKRGFLTVACVGALSLIAFAQNASIRLTSYPAMSVADGRSSLTITAEVRERGGKLVPDGTKIVFSTTMGSFREPVVETSGGMARGILVAGSIAGTARITASALTFSAVSTLDIEFVSDRSLLNSAKEYIEVTANPYLMYSTDLRILGAAGSDRGVSLRYREVEVDADDVQLNVPTYELRARKALLRIGKHKYFFDDLYLKLNERRGYGTTTATLPVPRLVQVGTKFVPVVEERERYGIVQISASSLRLPSEFVPPSLFEFEDLSEAATAISAKKAVVFPRKEVHFHSTEIYVGPTRVLKLPLFQVSIYGQTPILTEQIFNVYDNQVSVNYPHYLSLRPGTTSLLRFRAGDQYGRNYSTSGGMFMDYELNWNQGDDMDGGMIFSGIGRSDWGAGIRQYWKFNDRASMSAQVDFPAHKSLFGSGMVQHVFDGFQATLSANSSRSIRGPKYQSENYAFVVEKDPTRLGSYGKLYLGLTATQSRTQSTYFNREQEAYGARARFQMIPKAVDRDTTLNASAMVSRLYGSNTNEGLTFLADFSLSRRLGRSASMLVSYNFAEDAYTSSLTGRHSLSLQTYYSAGNTSISLFGSKSLDLDRHNYFVDASYRLSSLWRLSSSHTISRYVGQSYVDGYYMISYRLGYREVGLLYSTDTKRLGIQILGAYID</sequence>
<dbReference type="InterPro" id="IPR008964">
    <property type="entry name" value="Invasin/intimin_cell_adhesion"/>
</dbReference>
<accession>A0A809RV16</accession>
<keyword evidence="1" id="KW-0732">Signal</keyword>
<feature type="chain" id="PRO_5035176249" evidence="1">
    <location>
        <begin position="24"/>
        <end position="665"/>
    </location>
</feature>
<dbReference type="KEGG" id="npy:NPRO_12470"/>